<feature type="domain" description="Aminoglycoside phosphotransferase" evidence="1">
    <location>
        <begin position="25"/>
        <end position="226"/>
    </location>
</feature>
<organism evidence="2 3">
    <name type="scientific">Stella humosa</name>
    <dbReference type="NCBI Taxonomy" id="94"/>
    <lineage>
        <taxon>Bacteria</taxon>
        <taxon>Pseudomonadati</taxon>
        <taxon>Pseudomonadota</taxon>
        <taxon>Alphaproteobacteria</taxon>
        <taxon>Rhodospirillales</taxon>
        <taxon>Stellaceae</taxon>
        <taxon>Stella</taxon>
    </lineage>
</organism>
<comment type="caution">
    <text evidence="2">The sequence shown here is derived from an EMBL/GenBank/DDBJ whole genome shotgun (WGS) entry which is preliminary data.</text>
</comment>
<protein>
    <submittedName>
        <fullName evidence="2">Phosphotransferase family enzyme</fullName>
    </submittedName>
</protein>
<dbReference type="SUPFAM" id="SSF56112">
    <property type="entry name" value="Protein kinase-like (PK-like)"/>
    <property type="match status" value="1"/>
</dbReference>
<dbReference type="GO" id="GO:0016740">
    <property type="term" value="F:transferase activity"/>
    <property type="evidence" value="ECO:0007669"/>
    <property type="project" value="UniProtKB-KW"/>
</dbReference>
<dbReference type="Pfam" id="PF01636">
    <property type="entry name" value="APH"/>
    <property type="match status" value="1"/>
</dbReference>
<keyword evidence="2" id="KW-0808">Transferase</keyword>
<dbReference type="InterPro" id="IPR002575">
    <property type="entry name" value="Aminoglycoside_PTrfase"/>
</dbReference>
<evidence type="ECO:0000313" key="2">
    <source>
        <dbReference type="EMBL" id="ROP83595.1"/>
    </source>
</evidence>
<name>A0A3N1L251_9PROT</name>
<accession>A0A3N1L251</accession>
<keyword evidence="3" id="KW-1185">Reference proteome</keyword>
<dbReference type="Proteomes" id="UP000278222">
    <property type="component" value="Unassembled WGS sequence"/>
</dbReference>
<dbReference type="InterPro" id="IPR011009">
    <property type="entry name" value="Kinase-like_dom_sf"/>
</dbReference>
<dbReference type="Gene3D" id="3.90.1200.10">
    <property type="match status" value="1"/>
</dbReference>
<proteinExistence type="predicted"/>
<reference evidence="2 3" key="1">
    <citation type="submission" date="2018-11" db="EMBL/GenBank/DDBJ databases">
        <title>Genomic Encyclopedia of Type Strains, Phase IV (KMG-IV): sequencing the most valuable type-strain genomes for metagenomic binning, comparative biology and taxonomic classification.</title>
        <authorList>
            <person name="Goeker M."/>
        </authorList>
    </citation>
    <scope>NUCLEOTIDE SEQUENCE [LARGE SCALE GENOMIC DNA]</scope>
    <source>
        <strain evidence="2 3">DSM 5900</strain>
    </source>
</reference>
<dbReference type="AlphaFoldDB" id="A0A3N1L251"/>
<gene>
    <name evidence="2" type="ORF">EDC65_4243</name>
</gene>
<evidence type="ECO:0000259" key="1">
    <source>
        <dbReference type="Pfam" id="PF01636"/>
    </source>
</evidence>
<sequence length="334" mass="36513">MRARGLVGTDGDPAIQLLQSRGDKTIHLVEGTGRALVVKQTFPGWSQVEARIQARMAVLAPRSVPAVLAELPEIHGFAMAYVDPLQASPWGQAMDLGEPEDAQAARIGDWLGRLHLATAGDPTLQRAAAPNRKRAKEDASRLSLCCRQHPGLRPIWQRTMAETFTRHVALAHGDINPTNILVGDQPPVLIDFELAWYGDPAFDCGLMIRSLLERAMPPRRAAIRARLPRTVRAFATAWLRHVGWEPRLEAEDRALRIALVATIGGYQEALARVRRRPSQRAVQDVAALTDLLLSPPLTLDRMTDVLAALAIAPPADADRSVQPVLQPVPGTHEG</sequence>
<dbReference type="EMBL" id="RJKX01000016">
    <property type="protein sequence ID" value="ROP83595.1"/>
    <property type="molecule type" value="Genomic_DNA"/>
</dbReference>
<evidence type="ECO:0000313" key="3">
    <source>
        <dbReference type="Proteomes" id="UP000278222"/>
    </source>
</evidence>